<accession>A0ABY4RK90</accession>
<name>A0ABY4RK90_9BACL</name>
<dbReference type="RefSeq" id="WP_249864209.1">
    <property type="nucleotide sequence ID" value="NZ_CP027059.1"/>
</dbReference>
<evidence type="ECO:0000313" key="1">
    <source>
        <dbReference type="EMBL" id="UQZ82024.1"/>
    </source>
</evidence>
<reference evidence="1" key="2">
    <citation type="journal article" date="2021" name="J Anim Sci Technol">
        <title>Complete genome sequence of Paenibacillus konkukensis sp. nov. SK3146 as a potential probiotic strain.</title>
        <authorList>
            <person name="Jung H.I."/>
            <person name="Park S."/>
            <person name="Niu K.M."/>
            <person name="Lee S.W."/>
            <person name="Kothari D."/>
            <person name="Yi K.J."/>
            <person name="Kim S.K."/>
        </authorList>
    </citation>
    <scope>NUCLEOTIDE SEQUENCE</scope>
    <source>
        <strain evidence="1">SK3146</strain>
    </source>
</reference>
<reference evidence="1" key="1">
    <citation type="submission" date="2018-02" db="EMBL/GenBank/DDBJ databases">
        <authorList>
            <person name="Kim S.-K."/>
            <person name="Jung H.-I."/>
            <person name="Lee S.-W."/>
        </authorList>
    </citation>
    <scope>NUCLEOTIDE SEQUENCE</scope>
    <source>
        <strain evidence="1">SK3146</strain>
    </source>
</reference>
<dbReference type="Pfam" id="PF12982">
    <property type="entry name" value="DUF3866"/>
    <property type="match status" value="1"/>
</dbReference>
<keyword evidence="2" id="KW-1185">Reference proteome</keyword>
<evidence type="ECO:0000313" key="2">
    <source>
        <dbReference type="Proteomes" id="UP001057134"/>
    </source>
</evidence>
<dbReference type="InterPro" id="IPR024479">
    <property type="entry name" value="DUF3866"/>
</dbReference>
<dbReference type="EMBL" id="CP027059">
    <property type="protein sequence ID" value="UQZ82024.1"/>
    <property type="molecule type" value="Genomic_DNA"/>
</dbReference>
<dbReference type="Proteomes" id="UP001057134">
    <property type="component" value="Chromosome"/>
</dbReference>
<gene>
    <name evidence="1" type="ORF">SK3146_01181</name>
</gene>
<sequence length="381" mass="40563">MIDWVAAEVIEAAETERPAAGKQVVVVRCEDGSVGTAIHYGEQIPVLVPGDRVLLNTTAGKLGLGTGGVHFVHALLSRASRAGGLPAEDQTERGPGHIMKLKYTSLQRPVLAAEEPASPHHEVFAGKRSLEGMPVLIGELHSMLPAAIGRLRQRMHRESAQLRIAYIMTDGGALPLAFSNHVRRLRQLGWLDGTVTYGQAYGGDVETVNKFTALLAAKHILAADLAIVLPGPGTVGTNTLLGFSGTEAGELINAAGLLHGRPVAIPRIGFADRRERHQGISHHTITALLEIALLPAELALPELASAQGAALRQQIERTGLGGKHTVTWHKPAGEEEWLAALEAYGEPIVSMGRGLREDPAFFAAIGAAADRAWSLRSRREG</sequence>
<protein>
    <recommendedName>
        <fullName evidence="3">DUF3866 domain-containing protein</fullName>
    </recommendedName>
</protein>
<evidence type="ECO:0008006" key="3">
    <source>
        <dbReference type="Google" id="ProtNLM"/>
    </source>
</evidence>
<organism evidence="1 2">
    <name type="scientific">Paenibacillus konkukensis</name>
    <dbReference type="NCBI Taxonomy" id="2020716"/>
    <lineage>
        <taxon>Bacteria</taxon>
        <taxon>Bacillati</taxon>
        <taxon>Bacillota</taxon>
        <taxon>Bacilli</taxon>
        <taxon>Bacillales</taxon>
        <taxon>Paenibacillaceae</taxon>
        <taxon>Paenibacillus</taxon>
    </lineage>
</organism>
<proteinExistence type="predicted"/>